<reference evidence="1 2" key="1">
    <citation type="submission" date="2016-03" db="EMBL/GenBank/DDBJ databases">
        <title>Complete genome sequence of Shewanella psychrophila WP2, a deep sea bacterium isolated from west Pacific sediment.</title>
        <authorList>
            <person name="Xu G."/>
            <person name="Jian H."/>
        </authorList>
    </citation>
    <scope>NUCLEOTIDE SEQUENCE [LARGE SCALE GENOMIC DNA]</scope>
    <source>
        <strain evidence="1 2">WP2</strain>
    </source>
</reference>
<sequence>MNYLKLVDTAKKDWESRPNLAEACERLINAVHEMAPNKFRHMTFSYIKNLSGVELESTDVVLVTQYLCGDRIRLFDAGFEYITDEENFILDDDNSHFAMTENAISHPISGDVIHNVKSDVYMFFTLAKNEPDNES</sequence>
<evidence type="ECO:0000313" key="1">
    <source>
        <dbReference type="EMBL" id="AQS38614.1"/>
    </source>
</evidence>
<dbReference type="EMBL" id="CP014782">
    <property type="protein sequence ID" value="AQS38614.1"/>
    <property type="molecule type" value="Genomic_DNA"/>
</dbReference>
<dbReference type="KEGG" id="spsw:Sps_03487"/>
<organism evidence="1 2">
    <name type="scientific">Shewanella psychrophila</name>
    <dbReference type="NCBI Taxonomy" id="225848"/>
    <lineage>
        <taxon>Bacteria</taxon>
        <taxon>Pseudomonadati</taxon>
        <taxon>Pseudomonadota</taxon>
        <taxon>Gammaproteobacteria</taxon>
        <taxon>Alteromonadales</taxon>
        <taxon>Shewanellaceae</taxon>
        <taxon>Shewanella</taxon>
    </lineage>
</organism>
<dbReference type="AlphaFoldDB" id="A0A1S6HSZ6"/>
<protein>
    <submittedName>
        <fullName evidence="1">Uncharacterized protein</fullName>
    </submittedName>
</protein>
<dbReference type="Proteomes" id="UP000189545">
    <property type="component" value="Chromosome"/>
</dbReference>
<name>A0A1S6HSZ6_9GAMM</name>
<accession>A0A1S6HSZ6</accession>
<proteinExistence type="predicted"/>
<gene>
    <name evidence="1" type="ORF">Sps_03487</name>
</gene>
<keyword evidence="2" id="KW-1185">Reference proteome</keyword>
<dbReference type="RefSeq" id="WP_077753632.1">
    <property type="nucleotide sequence ID" value="NZ_CP014782.1"/>
</dbReference>
<dbReference type="OrthoDB" id="7066714at2"/>
<dbReference type="STRING" id="225848.Sps_03487"/>
<evidence type="ECO:0000313" key="2">
    <source>
        <dbReference type="Proteomes" id="UP000189545"/>
    </source>
</evidence>